<evidence type="ECO:0000256" key="1">
    <source>
        <dbReference type="PROSITE-ProRule" id="PRU00135"/>
    </source>
</evidence>
<sequence>MTSTSRSPSNYIQPRMDDAHRPPESLYCSSSAASSPDIASCSSTFSSFPVNRSSSGSWTRCSLDPSPFAVLEHAFPEGLLSADKIRLVARQGNAAKTRCLAIIFVSRITSIIATVDHCLPAAALTAEFYQSPRNGVLFTTGLFSIKLMSIDSSSLSKADVDDSIENAITLMEMTAAAVRELITRLTKFVQMGMPLATRPSIQPSSITERELEGFIANLGVLLEAAGIEEPLITATLAAEPVSKPCAPPNSPSSSTSTSSPTSSTDTLVGAPETPPTQTTVFPAIHSPPKPFSNKSPIALFRDIFHVVAATVSKTSLNPSDTADAPAAFDKSYKQFHPLSDMPYELHLSAIYFPESGLSAEVTDMPLPEGPSAAVRLSPDKDLKGISLPALVRILTSPERTKMRDDFVQTVFTCFRFFATPLELFSHFASRFEEQPSPGLPACKMEAWSRHMKRVRSETLRILVVWMTEYWQHEFDAPILPRVLNFARKKVLSRKSRGVLIARSGLLNPGR</sequence>
<feature type="region of interest" description="Disordered" evidence="2">
    <location>
        <begin position="243"/>
        <end position="287"/>
    </location>
</feature>
<gene>
    <name evidence="4" type="ORF">HGRIS_006085</name>
</gene>
<keyword evidence="1" id="KW-0344">Guanine-nucleotide releasing factor</keyword>
<dbReference type="InterPro" id="IPR000651">
    <property type="entry name" value="Ras-like_Gua-exchang_fac_N"/>
</dbReference>
<accession>A0ABR3JZX9</accession>
<feature type="region of interest" description="Disordered" evidence="2">
    <location>
        <begin position="1"/>
        <end position="27"/>
    </location>
</feature>
<protein>
    <recommendedName>
        <fullName evidence="3">N-terminal Ras-GEF domain-containing protein</fullName>
    </recommendedName>
</protein>
<feature type="compositionally biased region" description="Low complexity" evidence="2">
    <location>
        <begin position="251"/>
        <end position="264"/>
    </location>
</feature>
<dbReference type="InterPro" id="IPR023578">
    <property type="entry name" value="Ras_GEF_dom_sf"/>
</dbReference>
<evidence type="ECO:0000259" key="3">
    <source>
        <dbReference type="PROSITE" id="PS50212"/>
    </source>
</evidence>
<dbReference type="Proteomes" id="UP001556367">
    <property type="component" value="Unassembled WGS sequence"/>
</dbReference>
<proteinExistence type="predicted"/>
<dbReference type="CDD" id="cd06224">
    <property type="entry name" value="REM"/>
    <property type="match status" value="1"/>
</dbReference>
<reference evidence="5" key="1">
    <citation type="submission" date="2024-06" db="EMBL/GenBank/DDBJ databases">
        <title>Multi-omics analyses provide insights into the biosynthesis of the anticancer antibiotic pleurotin in Hohenbuehelia grisea.</title>
        <authorList>
            <person name="Weaver J.A."/>
            <person name="Alberti F."/>
        </authorList>
    </citation>
    <scope>NUCLEOTIDE SEQUENCE [LARGE SCALE GENOMIC DNA]</scope>
    <source>
        <strain evidence="5">T-177</strain>
    </source>
</reference>
<evidence type="ECO:0000256" key="2">
    <source>
        <dbReference type="SAM" id="MobiDB-lite"/>
    </source>
</evidence>
<feature type="compositionally biased region" description="Polar residues" evidence="2">
    <location>
        <begin position="1"/>
        <end position="12"/>
    </location>
</feature>
<dbReference type="SUPFAM" id="SSF48366">
    <property type="entry name" value="Ras GEF"/>
    <property type="match status" value="1"/>
</dbReference>
<dbReference type="EMBL" id="JASNQZ010000001">
    <property type="protein sequence ID" value="KAL0961109.1"/>
    <property type="molecule type" value="Genomic_DNA"/>
</dbReference>
<name>A0ABR3JZX9_9AGAR</name>
<dbReference type="Pfam" id="PF00618">
    <property type="entry name" value="RasGEF_N"/>
    <property type="match status" value="1"/>
</dbReference>
<dbReference type="Gene3D" id="1.20.870.10">
    <property type="entry name" value="Son of sevenless (SoS) protein Chain: S domain 1"/>
    <property type="match status" value="1"/>
</dbReference>
<evidence type="ECO:0000313" key="5">
    <source>
        <dbReference type="Proteomes" id="UP001556367"/>
    </source>
</evidence>
<organism evidence="4 5">
    <name type="scientific">Hohenbuehelia grisea</name>
    <dbReference type="NCBI Taxonomy" id="104357"/>
    <lineage>
        <taxon>Eukaryota</taxon>
        <taxon>Fungi</taxon>
        <taxon>Dikarya</taxon>
        <taxon>Basidiomycota</taxon>
        <taxon>Agaricomycotina</taxon>
        <taxon>Agaricomycetes</taxon>
        <taxon>Agaricomycetidae</taxon>
        <taxon>Agaricales</taxon>
        <taxon>Pleurotineae</taxon>
        <taxon>Pleurotaceae</taxon>
        <taxon>Hohenbuehelia</taxon>
    </lineage>
</organism>
<keyword evidence="5" id="KW-1185">Reference proteome</keyword>
<feature type="domain" description="N-terminal Ras-GEF" evidence="3">
    <location>
        <begin position="378"/>
        <end position="510"/>
    </location>
</feature>
<comment type="caution">
    <text evidence="4">The sequence shown here is derived from an EMBL/GenBank/DDBJ whole genome shotgun (WGS) entry which is preliminary data.</text>
</comment>
<dbReference type="PROSITE" id="PS50212">
    <property type="entry name" value="RASGEF_NTER"/>
    <property type="match status" value="1"/>
</dbReference>
<evidence type="ECO:0000313" key="4">
    <source>
        <dbReference type="EMBL" id="KAL0961109.1"/>
    </source>
</evidence>